<evidence type="ECO:0000256" key="4">
    <source>
        <dbReference type="SAM" id="Coils"/>
    </source>
</evidence>
<dbReference type="SMART" id="SM00283">
    <property type="entry name" value="MA"/>
    <property type="match status" value="1"/>
</dbReference>
<keyword evidence="4" id="KW-0175">Coiled coil</keyword>
<reference evidence="6 7" key="1">
    <citation type="submission" date="2018-06" db="EMBL/GenBank/DDBJ databases">
        <title>Marinomonas sp. YLB-05 draft genome sequence.</title>
        <authorList>
            <person name="Yu L."/>
            <person name="Tang X."/>
        </authorList>
    </citation>
    <scope>NUCLEOTIDE SEQUENCE [LARGE SCALE GENOMIC DNA]</scope>
    <source>
        <strain evidence="6 7">YLB-05</strain>
    </source>
</reference>
<evidence type="ECO:0000313" key="7">
    <source>
        <dbReference type="Proteomes" id="UP000254326"/>
    </source>
</evidence>
<protein>
    <recommendedName>
        <fullName evidence="5">Methyl-accepting transducer domain-containing protein</fullName>
    </recommendedName>
</protein>
<keyword evidence="2 3" id="KW-0807">Transducer</keyword>
<organism evidence="6 7">
    <name type="scientific">Marinomonas piezotolerans</name>
    <dbReference type="NCBI Taxonomy" id="2213058"/>
    <lineage>
        <taxon>Bacteria</taxon>
        <taxon>Pseudomonadati</taxon>
        <taxon>Pseudomonadota</taxon>
        <taxon>Gammaproteobacteria</taxon>
        <taxon>Oceanospirillales</taxon>
        <taxon>Oceanospirillaceae</taxon>
        <taxon>Marinomonas</taxon>
    </lineage>
</organism>
<dbReference type="EMBL" id="QKRA01000002">
    <property type="protein sequence ID" value="RDL45134.1"/>
    <property type="molecule type" value="Genomic_DNA"/>
</dbReference>
<dbReference type="Proteomes" id="UP000254326">
    <property type="component" value="Unassembled WGS sequence"/>
</dbReference>
<dbReference type="GO" id="GO:0007165">
    <property type="term" value="P:signal transduction"/>
    <property type="evidence" value="ECO:0007669"/>
    <property type="project" value="UniProtKB-KW"/>
</dbReference>
<dbReference type="Pfam" id="PF00015">
    <property type="entry name" value="MCPsignal"/>
    <property type="match status" value="1"/>
</dbReference>
<dbReference type="AlphaFoldDB" id="A0A370UBI4"/>
<sequence length="360" mass="39518">MFGQKKIRALEQELEKARLENQALTAQVDDLTAQVAQAVQDTPVDVRPEPLMTSQLVHTQTAAMETGLEFMGKVLEQLFEPMSASEGANEEIEQNKKDISILTENMSAIANQSSESLENVNALQEISSEIRGFTDTIQSISEQTNLLALNAAIEAARAGEQGRGFAVVADEVRTLATKAKESSDQISNLVLRIDERTQKVAQQISGLNTSATQVKESTLSLESSFDRTAKNSAELTTASYLSMTYAHAAASALELHKWRSQVITAIIDASAEQPTDIMQTGFAQWYYHDTDNDFNFREQKAFIAIDSEMKQLAQLSGQASELDGSDESGVLSFNNQIMQTIRSIDTQMASLLAYLHQHAS</sequence>
<dbReference type="GO" id="GO:0016020">
    <property type="term" value="C:membrane"/>
    <property type="evidence" value="ECO:0007669"/>
    <property type="project" value="UniProtKB-SubCell"/>
</dbReference>
<evidence type="ECO:0000259" key="5">
    <source>
        <dbReference type="PROSITE" id="PS50111"/>
    </source>
</evidence>
<dbReference type="GO" id="GO:0006935">
    <property type="term" value="P:chemotaxis"/>
    <property type="evidence" value="ECO:0007669"/>
    <property type="project" value="UniProtKB-ARBA"/>
</dbReference>
<dbReference type="Gene3D" id="1.10.287.950">
    <property type="entry name" value="Methyl-accepting chemotaxis protein"/>
    <property type="match status" value="1"/>
</dbReference>
<feature type="domain" description="Methyl-accepting transducer" evidence="5">
    <location>
        <begin position="57"/>
        <end position="271"/>
    </location>
</feature>
<dbReference type="PANTHER" id="PTHR32089:SF112">
    <property type="entry name" value="LYSOZYME-LIKE PROTEIN-RELATED"/>
    <property type="match status" value="1"/>
</dbReference>
<dbReference type="PANTHER" id="PTHR32089">
    <property type="entry name" value="METHYL-ACCEPTING CHEMOTAXIS PROTEIN MCPB"/>
    <property type="match status" value="1"/>
</dbReference>
<accession>A0A370UBI4</accession>
<comment type="caution">
    <text evidence="6">The sequence shown here is derived from an EMBL/GenBank/DDBJ whole genome shotgun (WGS) entry which is preliminary data.</text>
</comment>
<evidence type="ECO:0000256" key="2">
    <source>
        <dbReference type="ARBA" id="ARBA00023224"/>
    </source>
</evidence>
<dbReference type="InterPro" id="IPR004089">
    <property type="entry name" value="MCPsignal_dom"/>
</dbReference>
<feature type="coiled-coil region" evidence="4">
    <location>
        <begin position="7"/>
        <end position="41"/>
    </location>
</feature>
<evidence type="ECO:0000256" key="3">
    <source>
        <dbReference type="PROSITE-ProRule" id="PRU00284"/>
    </source>
</evidence>
<evidence type="ECO:0000256" key="1">
    <source>
        <dbReference type="ARBA" id="ARBA00004370"/>
    </source>
</evidence>
<gene>
    <name evidence="6" type="ORF">DN730_05845</name>
</gene>
<keyword evidence="7" id="KW-1185">Reference proteome</keyword>
<dbReference type="PROSITE" id="PS50111">
    <property type="entry name" value="CHEMOTAXIS_TRANSDUC_2"/>
    <property type="match status" value="1"/>
</dbReference>
<name>A0A370UBI4_9GAMM</name>
<proteinExistence type="predicted"/>
<dbReference type="SUPFAM" id="SSF58104">
    <property type="entry name" value="Methyl-accepting chemotaxis protein (MCP) signaling domain"/>
    <property type="match status" value="1"/>
</dbReference>
<comment type="subcellular location">
    <subcellularLocation>
        <location evidence="1">Membrane</location>
    </subcellularLocation>
</comment>
<evidence type="ECO:0000313" key="6">
    <source>
        <dbReference type="EMBL" id="RDL45134.1"/>
    </source>
</evidence>